<proteinExistence type="predicted"/>
<dbReference type="STRING" id="103827.A0A0N5CNP4"/>
<evidence type="ECO:0000256" key="7">
    <source>
        <dbReference type="PROSITE-ProRule" id="PRU00103"/>
    </source>
</evidence>
<dbReference type="InterPro" id="IPR026971">
    <property type="entry name" value="CND1/NCAPD3"/>
</dbReference>
<keyword evidence="3" id="KW-0498">Mitosis</keyword>
<dbReference type="GO" id="GO:0000796">
    <property type="term" value="C:condensin complex"/>
    <property type="evidence" value="ECO:0007669"/>
    <property type="project" value="TreeGrafter"/>
</dbReference>
<dbReference type="OrthoDB" id="10263978at2759"/>
<comment type="subcellular location">
    <subcellularLocation>
        <location evidence="1">Nucleus</location>
    </subcellularLocation>
</comment>
<dbReference type="WBParaSite" id="TCLT_0000181101-mRNA-1">
    <property type="protein sequence ID" value="TCLT_0000181101-mRNA-1"/>
    <property type="gene ID" value="TCLT_0000181101"/>
</dbReference>
<evidence type="ECO:0000313" key="12">
    <source>
        <dbReference type="WBParaSite" id="TCLT_0000181101-mRNA-1"/>
    </source>
</evidence>
<keyword evidence="5" id="KW-0539">Nucleus</keyword>
<protein>
    <submittedName>
        <fullName evidence="12">Cnd1 domain-containing protein</fullName>
    </submittedName>
</protein>
<dbReference type="PANTHER" id="PTHR14222">
    <property type="entry name" value="CONDENSIN"/>
    <property type="match status" value="1"/>
</dbReference>
<organism evidence="12">
    <name type="scientific">Thelazia callipaeda</name>
    <name type="common">Oriental eyeworm</name>
    <name type="synonym">Parasitic nematode</name>
    <dbReference type="NCBI Taxonomy" id="103827"/>
    <lineage>
        <taxon>Eukaryota</taxon>
        <taxon>Metazoa</taxon>
        <taxon>Ecdysozoa</taxon>
        <taxon>Nematoda</taxon>
        <taxon>Chromadorea</taxon>
        <taxon>Rhabditida</taxon>
        <taxon>Spirurina</taxon>
        <taxon>Spiruromorpha</taxon>
        <taxon>Thelazioidea</taxon>
        <taxon>Thelaziidae</taxon>
        <taxon>Thelazia</taxon>
    </lineage>
</organism>
<dbReference type="PANTHER" id="PTHR14222:SF1">
    <property type="entry name" value="CONDENSIN-2 COMPLEX SUBUNIT D3"/>
    <property type="match status" value="1"/>
</dbReference>
<evidence type="ECO:0000256" key="2">
    <source>
        <dbReference type="ARBA" id="ARBA00022618"/>
    </source>
</evidence>
<evidence type="ECO:0000259" key="9">
    <source>
        <dbReference type="Pfam" id="PF12717"/>
    </source>
</evidence>
<dbReference type="PROSITE" id="PS50077">
    <property type="entry name" value="HEAT_REPEAT"/>
    <property type="match status" value="1"/>
</dbReference>
<dbReference type="Gene3D" id="1.25.10.10">
    <property type="entry name" value="Leucine-rich Repeat Variant"/>
    <property type="match status" value="2"/>
</dbReference>
<feature type="region of interest" description="Disordered" evidence="8">
    <location>
        <begin position="906"/>
        <end position="964"/>
    </location>
</feature>
<dbReference type="InterPro" id="IPR011989">
    <property type="entry name" value="ARM-like"/>
</dbReference>
<reference evidence="10 11" key="2">
    <citation type="submission" date="2018-11" db="EMBL/GenBank/DDBJ databases">
        <authorList>
            <consortium name="Pathogen Informatics"/>
        </authorList>
    </citation>
    <scope>NUCLEOTIDE SEQUENCE [LARGE SCALE GENOMIC DNA]</scope>
</reference>
<dbReference type="InterPro" id="IPR032682">
    <property type="entry name" value="Cnd1_C"/>
</dbReference>
<dbReference type="Pfam" id="PF12717">
    <property type="entry name" value="Cnd1"/>
    <property type="match status" value="1"/>
</dbReference>
<feature type="compositionally biased region" description="Polar residues" evidence="8">
    <location>
        <begin position="906"/>
        <end position="922"/>
    </location>
</feature>
<evidence type="ECO:0000256" key="4">
    <source>
        <dbReference type="ARBA" id="ARBA00023067"/>
    </source>
</evidence>
<dbReference type="OMA" id="AIRMICI"/>
<evidence type="ECO:0000256" key="3">
    <source>
        <dbReference type="ARBA" id="ARBA00022776"/>
    </source>
</evidence>
<dbReference type="GO" id="GO:0042393">
    <property type="term" value="F:histone binding"/>
    <property type="evidence" value="ECO:0007669"/>
    <property type="project" value="TreeGrafter"/>
</dbReference>
<feature type="repeat" description="HEAT" evidence="7">
    <location>
        <begin position="533"/>
        <end position="567"/>
    </location>
</feature>
<accession>A0A0N5CNP4</accession>
<evidence type="ECO:0000256" key="5">
    <source>
        <dbReference type="ARBA" id="ARBA00023242"/>
    </source>
</evidence>
<dbReference type="SUPFAM" id="SSF48371">
    <property type="entry name" value="ARM repeat"/>
    <property type="match status" value="1"/>
</dbReference>
<keyword evidence="6" id="KW-0131">Cell cycle</keyword>
<reference evidence="12" key="1">
    <citation type="submission" date="2017-02" db="UniProtKB">
        <authorList>
            <consortium name="WormBaseParasite"/>
        </authorList>
    </citation>
    <scope>IDENTIFICATION</scope>
</reference>
<evidence type="ECO:0000256" key="6">
    <source>
        <dbReference type="ARBA" id="ARBA00023306"/>
    </source>
</evidence>
<dbReference type="GO" id="GO:0051301">
    <property type="term" value="P:cell division"/>
    <property type="evidence" value="ECO:0007669"/>
    <property type="project" value="UniProtKB-KW"/>
</dbReference>
<dbReference type="EMBL" id="UYYF01000276">
    <property type="protein sequence ID" value="VDM97448.1"/>
    <property type="molecule type" value="Genomic_DNA"/>
</dbReference>
<feature type="region of interest" description="Disordered" evidence="8">
    <location>
        <begin position="1470"/>
        <end position="1508"/>
    </location>
</feature>
<dbReference type="InterPro" id="IPR021133">
    <property type="entry name" value="HEAT_type_2"/>
</dbReference>
<gene>
    <name evidence="10" type="ORF">TCLT_LOCUS1812</name>
</gene>
<dbReference type="GO" id="GO:0000779">
    <property type="term" value="C:condensed chromosome, centromeric region"/>
    <property type="evidence" value="ECO:0007669"/>
    <property type="project" value="TreeGrafter"/>
</dbReference>
<keyword evidence="4" id="KW-0226">DNA condensation</keyword>
<dbReference type="Proteomes" id="UP000276776">
    <property type="component" value="Unassembled WGS sequence"/>
</dbReference>
<dbReference type="GO" id="GO:0005634">
    <property type="term" value="C:nucleus"/>
    <property type="evidence" value="ECO:0007669"/>
    <property type="project" value="UniProtKB-SubCell"/>
</dbReference>
<evidence type="ECO:0000313" key="10">
    <source>
        <dbReference type="EMBL" id="VDM97448.1"/>
    </source>
</evidence>
<evidence type="ECO:0000313" key="11">
    <source>
        <dbReference type="Proteomes" id="UP000276776"/>
    </source>
</evidence>
<keyword evidence="11" id="KW-1185">Reference proteome</keyword>
<dbReference type="GO" id="GO:0010032">
    <property type="term" value="P:meiotic chromosome condensation"/>
    <property type="evidence" value="ECO:0007669"/>
    <property type="project" value="TreeGrafter"/>
</dbReference>
<keyword evidence="2" id="KW-0132">Cell division</keyword>
<dbReference type="GO" id="GO:0007076">
    <property type="term" value="P:mitotic chromosome condensation"/>
    <property type="evidence" value="ECO:0007669"/>
    <property type="project" value="InterPro"/>
</dbReference>
<feature type="compositionally biased region" description="Low complexity" evidence="8">
    <location>
        <begin position="923"/>
        <end position="941"/>
    </location>
</feature>
<sequence length="1508" mass="172229">MEEKEKLLDTLDNISSIFNEVTDEWTTTCFEENFSEFGNFAQAVQFSILQAFDYSLRLSELCSCLILFANQSEISTEIWNELTTKNFNAKKLCVFAWYLIERGQQSNVSLDEQKLGLIGSRIYFSICCLNGAQAFNIFNDYLFQVIFKFLLNLKSIFSMRLMDYFEQLTLEQQAELKCMLSDALDPLFILLERVSLSRIQQSSTLLAVCLQQLMQIDFSETTSILELERLSDFQGLERFSNRSFALLHRFLDSRHGSSHIVYGRIVMPRLLFWTLENTVFPTNAHPPKLISTYKEVILKFIEKRIQKGCQEELSTALLVLQNVCYRCPDRTDYRVKVTNSVVETLALLPSKYVKDFALFLCSIATSSKVAVRVFSVEILPLILRKFGCVLEQNGVEEPLTSHAPRKETDSDTQIKENVIFDNLVERIGIYGAILVVLARGCNDKSPMVRARALQQIALLLVNENIRHKLLDIPSTMVFIDSSEKIIEKTTGGSVLLNIIITRCLDARVSTRKSAIIAFESLFPYLPKSQQTEFTPIFRQLCRDPSLLVRKQTAESLSHLLILFGMNYDMLDKIWLSSVLPLINDREQSVVQLVSKLVLQTLILPIFEDASPIAWRILKIVEQEVDYRRLLFRCLIHQAKEGDLTENAVNILLKKQGDSDTVNIVWMLLNFLSSIFKIDASLAVRFWYTLDHSMETNLCSYVAEVIASSADRISEKDRDELINNIGTKLNEFSVNEGHISHVYYAFARLCNGVSDESPGAKQLYEFNRVLIEKSLKLLHNTIFSSVDVTGEVQLSQENKSKEQNFKSAQFLVRIVSSVGEAVQYTPNLLNTDPRVFNIMKLIVASDVIQQQLTQTERLDKFFLKAFIFGGTVLNTMPSSYSLRQPASQFVHTKNDKQQLRLEDRSQHAANNTQKNHTVTVSCPSSQEFRVSSQSSNKAKGSSYTNKNQEPRWSQPTIQGSGKTSSSHSNANLDLLCPAVRAQAVLTIGKMCLQDEKLAKKCIPVFSRQLLVNTNHLVRSNIVSVVCDLCKRYTLLVDRHSAIVASCLKDSSTLVRKQTLMLLTHLLKEQYIRWEGQIMYRFVSTILDENKEVRDYAEMCLIDVLLVQFPNMFINHFLECIFYFNSVVHGSWLAMKNVMEEDTKEELKYSLSGTRFKNARLTLYKFMMKTFNDENKFTVGLRISQEVYSSIVDGILDINDQKVKALLGDCYDVMCCPEMKLSMALGKSSSNNIDEDDDEPPSSVQEAAKKVVTQAFRKGIIDAILPHIIQFKYYLQEKRLYELEWGIVRVLRELCKDHCEELDEFLASDKQLKAEIKFDLAKLEVIFHHLEKERRMRDGNKDSHHLETLSSNDKRVSLAADNIIVSPSQLASKTAEEVVKQEEDLVAAVQKVTLSNKADSLSNGVLTNENRKKSIKLEKIVEEEREIDDTKEESVDQIRPTNGIEKNAQTEAPMCEQSSLGMQSRILDEECELPARAISTPKHTMNEARPRRRIRLTSSSTIEEVENERD</sequence>
<feature type="domain" description="Condensin complex subunit 1 C-terminal" evidence="9">
    <location>
        <begin position="1015"/>
        <end position="1138"/>
    </location>
</feature>
<feature type="compositionally biased region" description="Polar residues" evidence="8">
    <location>
        <begin position="942"/>
        <end position="964"/>
    </location>
</feature>
<evidence type="ECO:0000256" key="8">
    <source>
        <dbReference type="SAM" id="MobiDB-lite"/>
    </source>
</evidence>
<evidence type="ECO:0000256" key="1">
    <source>
        <dbReference type="ARBA" id="ARBA00004123"/>
    </source>
</evidence>
<dbReference type="InterPro" id="IPR016024">
    <property type="entry name" value="ARM-type_fold"/>
</dbReference>
<name>A0A0N5CNP4_THECL</name>